<reference evidence="2 3" key="1">
    <citation type="submission" date="2021-03" db="EMBL/GenBank/DDBJ databases">
        <title>novel species isolated from a fishpond in China.</title>
        <authorList>
            <person name="Lu H."/>
            <person name="Cai Z."/>
        </authorList>
    </citation>
    <scope>NUCLEOTIDE SEQUENCE [LARGE SCALE GENOMIC DNA]</scope>
    <source>
        <strain evidence="2 3">Y57</strain>
    </source>
</reference>
<dbReference type="RefSeq" id="WP_206596094.1">
    <property type="nucleotide sequence ID" value="NZ_JAFKCS010000031.1"/>
</dbReference>
<accession>A0ABS3CYD8</accession>
<protein>
    <recommendedName>
        <fullName evidence="1">Hemerythrin-like domain-containing protein</fullName>
    </recommendedName>
</protein>
<dbReference type="EMBL" id="JAFKCS010000031">
    <property type="protein sequence ID" value="MBN7822142.1"/>
    <property type="molecule type" value="Genomic_DNA"/>
</dbReference>
<gene>
    <name evidence="2" type="ORF">J0A65_19920</name>
</gene>
<dbReference type="InterPro" id="IPR012312">
    <property type="entry name" value="Hemerythrin-like"/>
</dbReference>
<dbReference type="Proteomes" id="UP000663992">
    <property type="component" value="Unassembled WGS sequence"/>
</dbReference>
<evidence type="ECO:0000259" key="1">
    <source>
        <dbReference type="Pfam" id="PF01814"/>
    </source>
</evidence>
<feature type="domain" description="Hemerythrin-like" evidence="1">
    <location>
        <begin position="28"/>
        <end position="125"/>
    </location>
</feature>
<dbReference type="Pfam" id="PF01814">
    <property type="entry name" value="Hemerythrin"/>
    <property type="match status" value="1"/>
</dbReference>
<sequence length="150" mass="18142">MHKFITRYFSANQQRLELLYIAFRKHKKTDPEWSKRLFKLFWSGLVQHIEWDQRLLFPVLQTHNEPQLNELIDKATDEQKQLKEQIQWVFNLTENSLDSHDEEQRLEYLLSDHFENQEFNLYPACDRLFDVNAVTYLIEKLAQSTTPPSD</sequence>
<organism evidence="2 3">
    <name type="scientific">Bowmanella yangjiangensis</name>
    <dbReference type="NCBI Taxonomy" id="2811230"/>
    <lineage>
        <taxon>Bacteria</taxon>
        <taxon>Pseudomonadati</taxon>
        <taxon>Pseudomonadota</taxon>
        <taxon>Gammaproteobacteria</taxon>
        <taxon>Alteromonadales</taxon>
        <taxon>Alteromonadaceae</taxon>
        <taxon>Bowmanella</taxon>
    </lineage>
</organism>
<evidence type="ECO:0000313" key="3">
    <source>
        <dbReference type="Proteomes" id="UP000663992"/>
    </source>
</evidence>
<comment type="caution">
    <text evidence="2">The sequence shown here is derived from an EMBL/GenBank/DDBJ whole genome shotgun (WGS) entry which is preliminary data.</text>
</comment>
<evidence type="ECO:0000313" key="2">
    <source>
        <dbReference type="EMBL" id="MBN7822142.1"/>
    </source>
</evidence>
<dbReference type="Gene3D" id="1.20.120.520">
    <property type="entry name" value="nmb1532 protein domain like"/>
    <property type="match status" value="1"/>
</dbReference>
<proteinExistence type="predicted"/>
<name>A0ABS3CYD8_9ALTE</name>
<keyword evidence="3" id="KW-1185">Reference proteome</keyword>